<evidence type="ECO:0000313" key="3">
    <source>
        <dbReference type="Proteomes" id="UP000191025"/>
    </source>
</evidence>
<evidence type="ECO:0000313" key="1">
    <source>
        <dbReference type="EMBL" id="OPH36503.1"/>
    </source>
</evidence>
<reference evidence="2 4" key="3">
    <citation type="submission" date="2018-06" db="EMBL/GenBank/DDBJ databases">
        <authorList>
            <consortium name="Pathogen Informatics"/>
            <person name="Doyle S."/>
        </authorList>
    </citation>
    <scope>NUCLEOTIDE SEQUENCE [LARGE SCALE GENOMIC DNA]</scope>
    <source>
        <strain evidence="2 4">NCTC7911</strain>
    </source>
</reference>
<evidence type="ECO:0000313" key="4">
    <source>
        <dbReference type="Proteomes" id="UP000254107"/>
    </source>
</evidence>
<dbReference type="EMBL" id="MXAN01000049">
    <property type="protein sequence ID" value="OPH36503.1"/>
    <property type="molecule type" value="Genomic_DNA"/>
</dbReference>
<dbReference type="AlphaFoldDB" id="A0A1V4GV59"/>
<dbReference type="EMBL" id="UGQC01000001">
    <property type="protein sequence ID" value="STY99052.1"/>
    <property type="molecule type" value="Genomic_DNA"/>
</dbReference>
<evidence type="ECO:0008006" key="5">
    <source>
        <dbReference type="Google" id="ProtNLM"/>
    </source>
</evidence>
<reference evidence="3" key="1">
    <citation type="submission" date="2017-03" db="EMBL/GenBank/DDBJ databases">
        <title>Draft genome sequence of Moraxella equi CCUG 4950T type strain.</title>
        <authorList>
            <person name="Salva-Serra F."/>
            <person name="Engstrom-Jakobsson H."/>
            <person name="Thorell K."/>
            <person name="Jaen-Luchoro D."/>
            <person name="Gonzales-Siles L."/>
            <person name="Karlsson R."/>
            <person name="Yazdan S."/>
            <person name="Boulund F."/>
            <person name="Johnning A."/>
            <person name="Engstrand L."/>
            <person name="Kristiansson E."/>
            <person name="Moore E."/>
        </authorList>
    </citation>
    <scope>NUCLEOTIDE SEQUENCE [LARGE SCALE GENOMIC DNA]</scope>
    <source>
        <strain evidence="3">CCUG 4441</strain>
    </source>
</reference>
<protein>
    <recommendedName>
        <fullName evidence="5">Phage tail protein</fullName>
    </recommendedName>
</protein>
<keyword evidence="4" id="KW-1185">Reference proteome</keyword>
<evidence type="ECO:0000313" key="2">
    <source>
        <dbReference type="EMBL" id="STY99052.1"/>
    </source>
</evidence>
<name>A0A1V4GV59_MORLA</name>
<dbReference type="GeneID" id="302269086"/>
<dbReference type="RefSeq" id="WP_062498525.1">
    <property type="nucleotide sequence ID" value="NZ_MXAN01000049.1"/>
</dbReference>
<proteinExistence type="predicted"/>
<dbReference type="Gene3D" id="4.10.410.40">
    <property type="match status" value="1"/>
</dbReference>
<dbReference type="Proteomes" id="UP000254107">
    <property type="component" value="Unassembled WGS sequence"/>
</dbReference>
<reference evidence="1" key="2">
    <citation type="submission" date="2017-03" db="EMBL/GenBank/DDBJ databases">
        <authorList>
            <person name="Afonso C.L."/>
            <person name="Miller P.J."/>
            <person name="Scott M.A."/>
            <person name="Spackman E."/>
            <person name="Goraichik I."/>
            <person name="Dimitrov K.M."/>
            <person name="Suarez D.L."/>
            <person name="Swayne D.E."/>
        </authorList>
    </citation>
    <scope>NUCLEOTIDE SEQUENCE</scope>
    <source>
        <strain evidence="1">CCUG 4441</strain>
    </source>
</reference>
<organism evidence="1 3">
    <name type="scientific">Moraxella lacunata</name>
    <dbReference type="NCBI Taxonomy" id="477"/>
    <lineage>
        <taxon>Bacteria</taxon>
        <taxon>Pseudomonadati</taxon>
        <taxon>Pseudomonadota</taxon>
        <taxon>Gammaproteobacteria</taxon>
        <taxon>Moraxellales</taxon>
        <taxon>Moraxellaceae</taxon>
        <taxon>Moraxella</taxon>
    </lineage>
</organism>
<accession>A0A1V4GV59</accession>
<sequence>MSAENTKDSFYQLWVSETGTSGTFKKINRLTKAVPPNEAKVLDDITATDDRRTVKAAVDFKEESEIELEYVLLPDDETHQLIQTSFDTGKELYFQYKFVEVPTESREFKGMIAELTTDAEDTKKKLRKKGKITITGEVKKELTV</sequence>
<dbReference type="Proteomes" id="UP000191025">
    <property type="component" value="Unassembled WGS sequence"/>
</dbReference>
<gene>
    <name evidence="1" type="ORF">B5J94_07165</name>
    <name evidence="2" type="ORF">NCTC7911_00420</name>
</gene>